<name>A0A543ASP0_9ACTN</name>
<keyword evidence="5" id="KW-0597">Phosphoprotein</keyword>
<dbReference type="EMBL" id="VFOW01000001">
    <property type="protein sequence ID" value="TQL75515.1"/>
    <property type="molecule type" value="Genomic_DNA"/>
</dbReference>
<dbReference type="InterPro" id="IPR036890">
    <property type="entry name" value="HATPase_C_sf"/>
</dbReference>
<evidence type="ECO:0000256" key="12">
    <source>
        <dbReference type="SAM" id="Phobius"/>
    </source>
</evidence>
<gene>
    <name evidence="15" type="ORF">FB566_1021</name>
</gene>
<dbReference type="PANTHER" id="PTHR45436:SF5">
    <property type="entry name" value="SENSOR HISTIDINE KINASE TRCS"/>
    <property type="match status" value="1"/>
</dbReference>
<dbReference type="GO" id="GO:0005509">
    <property type="term" value="F:calcium ion binding"/>
    <property type="evidence" value="ECO:0007669"/>
    <property type="project" value="UniProtKB-ARBA"/>
</dbReference>
<dbReference type="Pfam" id="PF02518">
    <property type="entry name" value="HATPase_c"/>
    <property type="match status" value="1"/>
</dbReference>
<dbReference type="Proteomes" id="UP000317043">
    <property type="component" value="Unassembled WGS sequence"/>
</dbReference>
<accession>A0A543ASP0</accession>
<evidence type="ECO:0000313" key="16">
    <source>
        <dbReference type="Proteomes" id="UP000317043"/>
    </source>
</evidence>
<evidence type="ECO:0000256" key="6">
    <source>
        <dbReference type="ARBA" id="ARBA00022679"/>
    </source>
</evidence>
<dbReference type="Gene3D" id="1.10.287.130">
    <property type="match status" value="1"/>
</dbReference>
<dbReference type="Gene3D" id="3.30.565.10">
    <property type="entry name" value="Histidine kinase-like ATPase, C-terminal domain"/>
    <property type="match status" value="1"/>
</dbReference>
<dbReference type="GO" id="GO:0005886">
    <property type="term" value="C:plasma membrane"/>
    <property type="evidence" value="ECO:0007669"/>
    <property type="project" value="UniProtKB-SubCell"/>
</dbReference>
<evidence type="ECO:0000259" key="13">
    <source>
        <dbReference type="PROSITE" id="PS50109"/>
    </source>
</evidence>
<keyword evidence="16" id="KW-1185">Reference proteome</keyword>
<dbReference type="FunCoup" id="A0A543ASP0">
    <property type="interactions" value="14"/>
</dbReference>
<dbReference type="CDD" id="cd00075">
    <property type="entry name" value="HATPase"/>
    <property type="match status" value="1"/>
</dbReference>
<dbReference type="Gene3D" id="6.10.340.10">
    <property type="match status" value="1"/>
</dbReference>
<dbReference type="SMART" id="SM00387">
    <property type="entry name" value="HATPase_c"/>
    <property type="match status" value="1"/>
</dbReference>
<dbReference type="InterPro" id="IPR036097">
    <property type="entry name" value="HisK_dim/P_sf"/>
</dbReference>
<dbReference type="Pfam" id="PF00672">
    <property type="entry name" value="HAMP"/>
    <property type="match status" value="1"/>
</dbReference>
<dbReference type="Pfam" id="PF00512">
    <property type="entry name" value="HisKA"/>
    <property type="match status" value="1"/>
</dbReference>
<evidence type="ECO:0000259" key="14">
    <source>
        <dbReference type="PROSITE" id="PS50885"/>
    </source>
</evidence>
<keyword evidence="10" id="KW-0902">Two-component regulatory system</keyword>
<proteinExistence type="predicted"/>
<evidence type="ECO:0000313" key="15">
    <source>
        <dbReference type="EMBL" id="TQL75515.1"/>
    </source>
</evidence>
<comment type="caution">
    <text evidence="15">The sequence shown here is derived from an EMBL/GenBank/DDBJ whole genome shotgun (WGS) entry which is preliminary data.</text>
</comment>
<protein>
    <recommendedName>
        <fullName evidence="4">histidine kinase</fullName>
        <ecNumber evidence="4">2.7.13.3</ecNumber>
    </recommendedName>
</protein>
<dbReference type="PANTHER" id="PTHR45436">
    <property type="entry name" value="SENSOR HISTIDINE KINASE YKOH"/>
    <property type="match status" value="1"/>
</dbReference>
<evidence type="ECO:0000256" key="7">
    <source>
        <dbReference type="ARBA" id="ARBA00022692"/>
    </source>
</evidence>
<dbReference type="InterPro" id="IPR050428">
    <property type="entry name" value="TCS_sensor_his_kinase"/>
</dbReference>
<dbReference type="SUPFAM" id="SSF55874">
    <property type="entry name" value="ATPase domain of HSP90 chaperone/DNA topoisomerase II/histidine kinase"/>
    <property type="match status" value="1"/>
</dbReference>
<evidence type="ECO:0000256" key="2">
    <source>
        <dbReference type="ARBA" id="ARBA00001968"/>
    </source>
</evidence>
<sequence>MTISPFRGLREHWDRTPLRVRLVASVMLLLTVALVLTSVANVTALRDYLTERMDDDLRERLASDSIGVMIESRSNQVMLSQYIVYLVADDEVSMHRAGYPIERVPVLTAQTLFDQRTIPFTVPSADGRINWRVLAETREDPTRPGVEVILAIGTPTTEVETTVARFVWIGLLVGAAVLAGMAGVGVALVRATLNPLKEIERTATSIAAGNMSQRVPAWHPRTEVGRLSKAINVMLGQIETALAAREASEERALTSEERMRRFVADASHELRTPLTTVRGFSELYRHRGEVPPEEAAELMQRIEAEAIRMGLLVEDLLLLARLDQQRPFDWHQVDLLSVAADTVSAAQVMADGRTIELYTEGGPFLVRGDDLRLRQVLSNLTTNAIRHTPTGTNIEVGLRSDGDFVEMTVRDDGPGMTQEQVERVFERFYRADKARSRSAGGTGLGLAIVAALVAAHSGEITAVSAPGEGAEFTVRLRLDPDVHTGTDEEDDDDDES</sequence>
<dbReference type="CDD" id="cd00082">
    <property type="entry name" value="HisKA"/>
    <property type="match status" value="1"/>
</dbReference>
<keyword evidence="6" id="KW-0808">Transferase</keyword>
<keyword evidence="8 15" id="KW-0418">Kinase</keyword>
<dbReference type="EC" id="2.7.13.3" evidence="4"/>
<evidence type="ECO:0000256" key="8">
    <source>
        <dbReference type="ARBA" id="ARBA00022777"/>
    </source>
</evidence>
<dbReference type="InParanoid" id="A0A543ASP0"/>
<dbReference type="SMART" id="SM00304">
    <property type="entry name" value="HAMP"/>
    <property type="match status" value="1"/>
</dbReference>
<dbReference type="SUPFAM" id="SSF47384">
    <property type="entry name" value="Homodimeric domain of signal transducing histidine kinase"/>
    <property type="match status" value="1"/>
</dbReference>
<dbReference type="FunFam" id="1.10.287.130:FF:000001">
    <property type="entry name" value="Two-component sensor histidine kinase"/>
    <property type="match status" value="1"/>
</dbReference>
<organism evidence="15 16">
    <name type="scientific">Stackebrandtia endophytica</name>
    <dbReference type="NCBI Taxonomy" id="1496996"/>
    <lineage>
        <taxon>Bacteria</taxon>
        <taxon>Bacillati</taxon>
        <taxon>Actinomycetota</taxon>
        <taxon>Actinomycetes</taxon>
        <taxon>Glycomycetales</taxon>
        <taxon>Glycomycetaceae</taxon>
        <taxon>Stackebrandtia</taxon>
    </lineage>
</organism>
<comment type="subcellular location">
    <subcellularLocation>
        <location evidence="3">Cell membrane</location>
    </subcellularLocation>
</comment>
<dbReference type="InterPro" id="IPR004358">
    <property type="entry name" value="Sig_transdc_His_kin-like_C"/>
</dbReference>
<dbReference type="InterPro" id="IPR003594">
    <property type="entry name" value="HATPase_dom"/>
</dbReference>
<evidence type="ECO:0000256" key="10">
    <source>
        <dbReference type="ARBA" id="ARBA00023012"/>
    </source>
</evidence>
<comment type="catalytic activity">
    <reaction evidence="1">
        <text>ATP + protein L-histidine = ADP + protein N-phospho-L-histidine.</text>
        <dbReference type="EC" id="2.7.13.3"/>
    </reaction>
</comment>
<dbReference type="CDD" id="cd06225">
    <property type="entry name" value="HAMP"/>
    <property type="match status" value="1"/>
</dbReference>
<dbReference type="PROSITE" id="PS50885">
    <property type="entry name" value="HAMP"/>
    <property type="match status" value="1"/>
</dbReference>
<evidence type="ECO:0000256" key="1">
    <source>
        <dbReference type="ARBA" id="ARBA00000085"/>
    </source>
</evidence>
<dbReference type="GO" id="GO:0000155">
    <property type="term" value="F:phosphorelay sensor kinase activity"/>
    <property type="evidence" value="ECO:0007669"/>
    <property type="project" value="InterPro"/>
</dbReference>
<dbReference type="SUPFAM" id="SSF158472">
    <property type="entry name" value="HAMP domain-like"/>
    <property type="match status" value="1"/>
</dbReference>
<dbReference type="PROSITE" id="PS50109">
    <property type="entry name" value="HIS_KIN"/>
    <property type="match status" value="1"/>
</dbReference>
<dbReference type="SMART" id="SM00388">
    <property type="entry name" value="HisKA"/>
    <property type="match status" value="1"/>
</dbReference>
<feature type="transmembrane region" description="Helical" evidence="12">
    <location>
        <begin position="20"/>
        <end position="44"/>
    </location>
</feature>
<evidence type="ECO:0000256" key="5">
    <source>
        <dbReference type="ARBA" id="ARBA00022553"/>
    </source>
</evidence>
<dbReference type="PRINTS" id="PR00344">
    <property type="entry name" value="BCTRLSENSOR"/>
</dbReference>
<keyword evidence="11 12" id="KW-0472">Membrane</keyword>
<dbReference type="FunFam" id="3.30.565.10:FF:000006">
    <property type="entry name" value="Sensor histidine kinase WalK"/>
    <property type="match status" value="1"/>
</dbReference>
<evidence type="ECO:0000256" key="9">
    <source>
        <dbReference type="ARBA" id="ARBA00022989"/>
    </source>
</evidence>
<reference evidence="15 16" key="1">
    <citation type="submission" date="2019-06" db="EMBL/GenBank/DDBJ databases">
        <title>Sequencing the genomes of 1000 actinobacteria strains.</title>
        <authorList>
            <person name="Klenk H.-P."/>
        </authorList>
    </citation>
    <scope>NUCLEOTIDE SEQUENCE [LARGE SCALE GENOMIC DNA]</scope>
    <source>
        <strain evidence="15 16">DSM 45928</strain>
    </source>
</reference>
<dbReference type="RefSeq" id="WP_211347537.1">
    <property type="nucleotide sequence ID" value="NZ_JBHTGS010000001.1"/>
</dbReference>
<dbReference type="InterPro" id="IPR003661">
    <property type="entry name" value="HisK_dim/P_dom"/>
</dbReference>
<dbReference type="AlphaFoldDB" id="A0A543ASP0"/>
<dbReference type="InterPro" id="IPR005467">
    <property type="entry name" value="His_kinase_dom"/>
</dbReference>
<evidence type="ECO:0000256" key="4">
    <source>
        <dbReference type="ARBA" id="ARBA00012438"/>
    </source>
</evidence>
<evidence type="ECO:0000256" key="3">
    <source>
        <dbReference type="ARBA" id="ARBA00004236"/>
    </source>
</evidence>
<dbReference type="InterPro" id="IPR003660">
    <property type="entry name" value="HAMP_dom"/>
</dbReference>
<feature type="domain" description="HAMP" evidence="14">
    <location>
        <begin position="190"/>
        <end position="243"/>
    </location>
</feature>
<evidence type="ECO:0000256" key="11">
    <source>
        <dbReference type="ARBA" id="ARBA00023136"/>
    </source>
</evidence>
<comment type="cofactor">
    <cofactor evidence="2">
        <name>a divalent metal cation</name>
        <dbReference type="ChEBI" id="CHEBI:60240"/>
    </cofactor>
</comment>
<keyword evidence="9 12" id="KW-1133">Transmembrane helix</keyword>
<feature type="transmembrane region" description="Helical" evidence="12">
    <location>
        <begin position="166"/>
        <end position="189"/>
    </location>
</feature>
<feature type="domain" description="Histidine kinase" evidence="13">
    <location>
        <begin position="265"/>
        <end position="480"/>
    </location>
</feature>
<keyword evidence="7 12" id="KW-0812">Transmembrane</keyword>